<proteinExistence type="predicted"/>
<name>A0A831XDL1_GEOME</name>
<protein>
    <submittedName>
        <fullName evidence="8">Cytochrome C biogenesis protein ResC</fullName>
    </submittedName>
</protein>
<accession>A0A831XDL1</accession>
<dbReference type="GO" id="GO:0005886">
    <property type="term" value="C:plasma membrane"/>
    <property type="evidence" value="ECO:0007669"/>
    <property type="project" value="TreeGrafter"/>
</dbReference>
<feature type="transmembrane region" description="Helical" evidence="6">
    <location>
        <begin position="97"/>
        <end position="114"/>
    </location>
</feature>
<gene>
    <name evidence="8" type="ORF">ENQ87_03935</name>
</gene>
<evidence type="ECO:0000313" key="8">
    <source>
        <dbReference type="EMBL" id="HEN41517.1"/>
    </source>
</evidence>
<keyword evidence="2 6" id="KW-0812">Transmembrane</keyword>
<evidence type="ECO:0000259" key="7">
    <source>
        <dbReference type="Pfam" id="PF01578"/>
    </source>
</evidence>
<dbReference type="InterPro" id="IPR045062">
    <property type="entry name" value="Cyt_c_biogenesis_CcsA/CcmC"/>
</dbReference>
<dbReference type="EMBL" id="DSOV01000012">
    <property type="protein sequence ID" value="HEN41517.1"/>
    <property type="molecule type" value="Genomic_DNA"/>
</dbReference>
<comment type="caution">
    <text evidence="8">The sequence shown here is derived from an EMBL/GenBank/DDBJ whole genome shotgun (WGS) entry which is preliminary data.</text>
</comment>
<evidence type="ECO:0000256" key="3">
    <source>
        <dbReference type="ARBA" id="ARBA00022748"/>
    </source>
</evidence>
<feature type="transmembrane region" description="Helical" evidence="6">
    <location>
        <begin position="216"/>
        <end position="232"/>
    </location>
</feature>
<evidence type="ECO:0000256" key="5">
    <source>
        <dbReference type="ARBA" id="ARBA00023136"/>
    </source>
</evidence>
<feature type="transmembrane region" description="Helical" evidence="6">
    <location>
        <begin position="134"/>
        <end position="155"/>
    </location>
</feature>
<evidence type="ECO:0000256" key="2">
    <source>
        <dbReference type="ARBA" id="ARBA00022692"/>
    </source>
</evidence>
<dbReference type="InterPro" id="IPR002541">
    <property type="entry name" value="Cyt_c_assembly"/>
</dbReference>
<keyword evidence="4 6" id="KW-1133">Transmembrane helix</keyword>
<feature type="transmembrane region" description="Helical" evidence="6">
    <location>
        <begin position="6"/>
        <end position="28"/>
    </location>
</feature>
<dbReference type="PANTHER" id="PTHR30071:SF1">
    <property type="entry name" value="CYTOCHROME B_B6 PROTEIN-RELATED"/>
    <property type="match status" value="1"/>
</dbReference>
<dbReference type="AlphaFoldDB" id="A0A831XDL1"/>
<organism evidence="8">
    <name type="scientific">Geobacter metallireducens</name>
    <dbReference type="NCBI Taxonomy" id="28232"/>
    <lineage>
        <taxon>Bacteria</taxon>
        <taxon>Pseudomonadati</taxon>
        <taxon>Thermodesulfobacteriota</taxon>
        <taxon>Desulfuromonadia</taxon>
        <taxon>Geobacterales</taxon>
        <taxon>Geobacteraceae</taxon>
        <taxon>Geobacter</taxon>
    </lineage>
</organism>
<feature type="domain" description="Cytochrome c assembly protein" evidence="7">
    <location>
        <begin position="66"/>
        <end position="269"/>
    </location>
</feature>
<keyword evidence="5 6" id="KW-0472">Membrane</keyword>
<evidence type="ECO:0000256" key="4">
    <source>
        <dbReference type="ARBA" id="ARBA00022989"/>
    </source>
</evidence>
<dbReference type="GO" id="GO:0020037">
    <property type="term" value="F:heme binding"/>
    <property type="evidence" value="ECO:0007669"/>
    <property type="project" value="InterPro"/>
</dbReference>
<reference evidence="8" key="1">
    <citation type="journal article" date="2020" name="mSystems">
        <title>Genome- and Community-Level Interaction Insights into Carbon Utilization and Element Cycling Functions of Hydrothermarchaeota in Hydrothermal Sediment.</title>
        <authorList>
            <person name="Zhou Z."/>
            <person name="Liu Y."/>
            <person name="Xu W."/>
            <person name="Pan J."/>
            <person name="Luo Z.H."/>
            <person name="Li M."/>
        </authorList>
    </citation>
    <scope>NUCLEOTIDE SEQUENCE [LARGE SCALE GENOMIC DNA]</scope>
    <source>
        <strain evidence="8">SpSt-349</strain>
    </source>
</reference>
<comment type="subcellular location">
    <subcellularLocation>
        <location evidence="1">Membrane</location>
        <topology evidence="1">Multi-pass membrane protein</topology>
    </subcellularLocation>
</comment>
<evidence type="ECO:0000256" key="6">
    <source>
        <dbReference type="SAM" id="Phobius"/>
    </source>
</evidence>
<dbReference type="PANTHER" id="PTHR30071">
    <property type="entry name" value="HEME EXPORTER PROTEIN C"/>
    <property type="match status" value="1"/>
</dbReference>
<feature type="transmembrane region" description="Helical" evidence="6">
    <location>
        <begin position="64"/>
        <end position="85"/>
    </location>
</feature>
<dbReference type="Pfam" id="PF01578">
    <property type="entry name" value="Cytochrom_C_asm"/>
    <property type="match status" value="1"/>
</dbReference>
<feature type="transmembrane region" description="Helical" evidence="6">
    <location>
        <begin position="179"/>
        <end position="204"/>
    </location>
</feature>
<evidence type="ECO:0000256" key="1">
    <source>
        <dbReference type="ARBA" id="ARBA00004141"/>
    </source>
</evidence>
<feature type="transmembrane region" description="Helical" evidence="6">
    <location>
        <begin position="244"/>
        <end position="265"/>
    </location>
</feature>
<keyword evidence="3" id="KW-0201">Cytochrome c-type biogenesis</keyword>
<sequence length="275" mass="30885">MMTSFVLFWCAIIFYVASSVGYVGALTFSRSGWRLWGGRLAGAGLLAHSASLGLRWVQTGHGPYINTFEILSSDVWIAVVFFLIFQKSFRRLEPLGAVVMPIAFLMMGFALMGSTEAQALPPSLRSGWLAVHVIFAKLMVASMITAVALSVFYLLKSKGVSRAQDFLDRLPGIGVLEDYAYRVTAFGFIALTVMIIAGSIWANYSWGEYWSWDPTETWSLVVWFVYGLYLHGRITFRWKGSWSAWYLLGAFVFALIAFFVIPYFVKSLHSQYMVG</sequence>
<dbReference type="GO" id="GO:0017004">
    <property type="term" value="P:cytochrome complex assembly"/>
    <property type="evidence" value="ECO:0007669"/>
    <property type="project" value="UniProtKB-KW"/>
</dbReference>